<protein>
    <submittedName>
        <fullName evidence="2">Uncharacterized protein</fullName>
    </submittedName>
</protein>
<keyword evidence="1" id="KW-1133">Transmembrane helix</keyword>
<dbReference type="EMBL" id="CP000083">
    <property type="protein sequence ID" value="AAZ25164.1"/>
    <property type="molecule type" value="Genomic_DNA"/>
</dbReference>
<dbReference type="HOGENOM" id="CLU_590134_0_0_6"/>
<dbReference type="Proteomes" id="UP000000547">
    <property type="component" value="Chromosome"/>
</dbReference>
<accession>Q481V7</accession>
<evidence type="ECO:0000313" key="3">
    <source>
        <dbReference type="Proteomes" id="UP000000547"/>
    </source>
</evidence>
<dbReference type="KEGG" id="cps:CPS_2445"/>
<organism evidence="2 3">
    <name type="scientific">Colwellia psychrerythraea (strain 34H / ATCC BAA-681)</name>
    <name type="common">Vibrio psychroerythus</name>
    <dbReference type="NCBI Taxonomy" id="167879"/>
    <lineage>
        <taxon>Bacteria</taxon>
        <taxon>Pseudomonadati</taxon>
        <taxon>Pseudomonadota</taxon>
        <taxon>Gammaproteobacteria</taxon>
        <taxon>Alteromonadales</taxon>
        <taxon>Colwelliaceae</taxon>
        <taxon>Colwellia</taxon>
    </lineage>
</organism>
<sequence length="463" mass="52381">MPVNVTTSHGFFKTKVGITLICYSAPLVDLNRLKRLIYLYRYLRTPYCYLRYALISIKWIYEMFGRKILITLTSIICLVIIYLNSDSYLSGNKAFITKETKKSTEQSDKSLPKTLIVTTDQVVSAVFKNDADLDTFECFPDFTFNKKTWLDDAKHYFQSLDADFTFDEEAHMLEGEQYLQSLDGHFSKAAPLNYALFSTPPKGMSRLDLLLNYHTQFQSNPLVSLNLINLCKHASDKRCTVDIVNNLISSDSNNGAIWLSIASFYAANSDDEGVISAINSLEKTTLFNERYGESILRYAQALEDSISNNFYSNVIAGVGNAAAQSPNNSPVLQWCKQGVQEPEKADACLTLGKQLETRGKTISSNVIGLVLQDTVFTSLDNSEAKQLVENKKKTLFSHADNEQFKQASIMMMLDERLLRNWLNNLDSQGEFESQQLLVEEAEALYEENKNVLCTAIYKIMDVL</sequence>
<evidence type="ECO:0000313" key="2">
    <source>
        <dbReference type="EMBL" id="AAZ25164.1"/>
    </source>
</evidence>
<keyword evidence="1" id="KW-0812">Transmembrane</keyword>
<evidence type="ECO:0000256" key="1">
    <source>
        <dbReference type="SAM" id="Phobius"/>
    </source>
</evidence>
<feature type="transmembrane region" description="Helical" evidence="1">
    <location>
        <begin position="68"/>
        <end position="85"/>
    </location>
</feature>
<proteinExistence type="predicted"/>
<dbReference type="STRING" id="167879.CPS_2445"/>
<keyword evidence="1" id="KW-0472">Membrane</keyword>
<dbReference type="AlphaFoldDB" id="Q481V7"/>
<gene>
    <name evidence="2" type="ordered locus">CPS_2445</name>
</gene>
<reference evidence="2" key="1">
    <citation type="journal article" date="2005" name="Proc. Natl. Acad. Sci. U.S.A.">
        <title>The psychrophilic lifestyle as revealed by the genome sequence of Colwellia psychrerythraea 34H through genomic and proteomic analyses.</title>
        <authorList>
            <person name="Methe B.A."/>
            <person name="Nelson K.E."/>
            <person name="Deming J.W."/>
            <person name="Momen B."/>
            <person name="Melamud E."/>
            <person name="Zhang X."/>
            <person name="Moult J."/>
            <person name="Madupu R."/>
            <person name="Nelson W.C."/>
            <person name="Dodson R.J."/>
            <person name="Brinkac L.M."/>
            <person name="Daugherty S.C."/>
            <person name="Durkin A.S."/>
            <person name="DeBoy R.T."/>
            <person name="Kolonay J.F."/>
            <person name="Sullivan S.A."/>
            <person name="Zhou L."/>
            <person name="Davidsen T.M."/>
            <person name="Wu M."/>
            <person name="Huston A.L."/>
            <person name="Lewis M."/>
            <person name="Weaver B."/>
            <person name="Weidman J.F."/>
            <person name="Khouri H."/>
            <person name="Utterback T.R."/>
            <person name="Feldblyum T.V."/>
            <person name="Fraser C.M."/>
        </authorList>
    </citation>
    <scope>NUCLEOTIDE SEQUENCE [LARGE SCALE GENOMIC DNA]</scope>
    <source>
        <strain evidence="2">34H</strain>
    </source>
</reference>
<name>Q481V7_COLP3</name>